<evidence type="ECO:0000313" key="3">
    <source>
        <dbReference type="Proteomes" id="UP001337655"/>
    </source>
</evidence>
<name>A0AAV9P6V3_9PEZI</name>
<evidence type="ECO:0000313" key="2">
    <source>
        <dbReference type="EMBL" id="KAK5168408.1"/>
    </source>
</evidence>
<feature type="region of interest" description="Disordered" evidence="1">
    <location>
        <begin position="43"/>
        <end position="62"/>
    </location>
</feature>
<dbReference type="Proteomes" id="UP001337655">
    <property type="component" value="Unassembled WGS sequence"/>
</dbReference>
<comment type="caution">
    <text evidence="2">The sequence shown here is derived from an EMBL/GenBank/DDBJ whole genome shotgun (WGS) entry which is preliminary data.</text>
</comment>
<proteinExistence type="predicted"/>
<gene>
    <name evidence="2" type="ORF">LTR77_006978</name>
</gene>
<dbReference type="AlphaFoldDB" id="A0AAV9P6V3"/>
<reference evidence="2 3" key="1">
    <citation type="submission" date="2023-08" db="EMBL/GenBank/DDBJ databases">
        <title>Black Yeasts Isolated from many extreme environments.</title>
        <authorList>
            <person name="Coleine C."/>
            <person name="Stajich J.E."/>
            <person name="Selbmann L."/>
        </authorList>
    </citation>
    <scope>NUCLEOTIDE SEQUENCE [LARGE SCALE GENOMIC DNA]</scope>
    <source>
        <strain evidence="2 3">CCFEE 5935</strain>
    </source>
</reference>
<dbReference type="RefSeq" id="XP_064658018.1">
    <property type="nucleotide sequence ID" value="XM_064804217.1"/>
</dbReference>
<accession>A0AAV9P6V3</accession>
<keyword evidence="3" id="KW-1185">Reference proteome</keyword>
<organism evidence="2 3">
    <name type="scientific">Saxophila tyrrhenica</name>
    <dbReference type="NCBI Taxonomy" id="1690608"/>
    <lineage>
        <taxon>Eukaryota</taxon>
        <taxon>Fungi</taxon>
        <taxon>Dikarya</taxon>
        <taxon>Ascomycota</taxon>
        <taxon>Pezizomycotina</taxon>
        <taxon>Dothideomycetes</taxon>
        <taxon>Dothideomycetidae</taxon>
        <taxon>Mycosphaerellales</taxon>
        <taxon>Extremaceae</taxon>
        <taxon>Saxophila</taxon>
    </lineage>
</organism>
<dbReference type="EMBL" id="JAVRRT010000010">
    <property type="protein sequence ID" value="KAK5168408.1"/>
    <property type="molecule type" value="Genomic_DNA"/>
</dbReference>
<feature type="compositionally biased region" description="Polar residues" evidence="1">
    <location>
        <begin position="47"/>
        <end position="59"/>
    </location>
</feature>
<evidence type="ECO:0000256" key="1">
    <source>
        <dbReference type="SAM" id="MobiDB-lite"/>
    </source>
</evidence>
<dbReference type="GeneID" id="89928316"/>
<protein>
    <submittedName>
        <fullName evidence="2">Uncharacterized protein</fullName>
    </submittedName>
</protein>
<sequence>MLAECFANSLSRSANTSQRTISLLMAINLRTWLPVTAVDKGGLHWSGSRTGESEASGSETDAMGAATATDIAAVDELLGEWTTLDIRPQTSRVRSYPRLKDPRKDRRYYV</sequence>